<evidence type="ECO:0000313" key="3">
    <source>
        <dbReference type="Proteomes" id="UP000308197"/>
    </source>
</evidence>
<dbReference type="Pfam" id="PF13668">
    <property type="entry name" value="Ferritin_2"/>
    <property type="match status" value="1"/>
</dbReference>
<dbReference type="EMBL" id="ML211226">
    <property type="protein sequence ID" value="TFK85905.1"/>
    <property type="molecule type" value="Genomic_DNA"/>
</dbReference>
<feature type="chain" id="PRO_5022999439" description="Ferritin-like domain-containing protein" evidence="1">
    <location>
        <begin position="18"/>
        <end position="302"/>
    </location>
</feature>
<keyword evidence="3" id="KW-1185">Reference proteome</keyword>
<dbReference type="InParanoid" id="A0A5C3P891"/>
<gene>
    <name evidence="2" type="ORF">K466DRAFT_600758</name>
</gene>
<dbReference type="STRING" id="1314778.A0A5C3P891"/>
<name>A0A5C3P891_9APHY</name>
<dbReference type="Proteomes" id="UP000308197">
    <property type="component" value="Unassembled WGS sequence"/>
</dbReference>
<organism evidence="2 3">
    <name type="scientific">Polyporus arcularius HHB13444</name>
    <dbReference type="NCBI Taxonomy" id="1314778"/>
    <lineage>
        <taxon>Eukaryota</taxon>
        <taxon>Fungi</taxon>
        <taxon>Dikarya</taxon>
        <taxon>Basidiomycota</taxon>
        <taxon>Agaricomycotina</taxon>
        <taxon>Agaricomycetes</taxon>
        <taxon>Polyporales</taxon>
        <taxon>Polyporaceae</taxon>
        <taxon>Polyporus</taxon>
    </lineage>
</organism>
<dbReference type="PANTHER" id="PTHR38705:SF1">
    <property type="entry name" value="PROTEIN RDS1"/>
    <property type="match status" value="1"/>
</dbReference>
<proteinExistence type="predicted"/>
<evidence type="ECO:0000256" key="1">
    <source>
        <dbReference type="SAM" id="SignalP"/>
    </source>
</evidence>
<evidence type="ECO:0008006" key="4">
    <source>
        <dbReference type="Google" id="ProtNLM"/>
    </source>
</evidence>
<reference evidence="2 3" key="1">
    <citation type="journal article" date="2019" name="Nat. Ecol. Evol.">
        <title>Megaphylogeny resolves global patterns of mushroom evolution.</title>
        <authorList>
            <person name="Varga T."/>
            <person name="Krizsan K."/>
            <person name="Foldi C."/>
            <person name="Dima B."/>
            <person name="Sanchez-Garcia M."/>
            <person name="Sanchez-Ramirez S."/>
            <person name="Szollosi G.J."/>
            <person name="Szarkandi J.G."/>
            <person name="Papp V."/>
            <person name="Albert L."/>
            <person name="Andreopoulos W."/>
            <person name="Angelini C."/>
            <person name="Antonin V."/>
            <person name="Barry K.W."/>
            <person name="Bougher N.L."/>
            <person name="Buchanan P."/>
            <person name="Buyck B."/>
            <person name="Bense V."/>
            <person name="Catcheside P."/>
            <person name="Chovatia M."/>
            <person name="Cooper J."/>
            <person name="Damon W."/>
            <person name="Desjardin D."/>
            <person name="Finy P."/>
            <person name="Geml J."/>
            <person name="Haridas S."/>
            <person name="Hughes K."/>
            <person name="Justo A."/>
            <person name="Karasinski D."/>
            <person name="Kautmanova I."/>
            <person name="Kiss B."/>
            <person name="Kocsube S."/>
            <person name="Kotiranta H."/>
            <person name="LaButti K.M."/>
            <person name="Lechner B.E."/>
            <person name="Liimatainen K."/>
            <person name="Lipzen A."/>
            <person name="Lukacs Z."/>
            <person name="Mihaltcheva S."/>
            <person name="Morgado L.N."/>
            <person name="Niskanen T."/>
            <person name="Noordeloos M.E."/>
            <person name="Ohm R.A."/>
            <person name="Ortiz-Santana B."/>
            <person name="Ovrebo C."/>
            <person name="Racz N."/>
            <person name="Riley R."/>
            <person name="Savchenko A."/>
            <person name="Shiryaev A."/>
            <person name="Soop K."/>
            <person name="Spirin V."/>
            <person name="Szebenyi C."/>
            <person name="Tomsovsky M."/>
            <person name="Tulloss R.E."/>
            <person name="Uehling J."/>
            <person name="Grigoriev I.V."/>
            <person name="Vagvolgyi C."/>
            <person name="Papp T."/>
            <person name="Martin F.M."/>
            <person name="Miettinen O."/>
            <person name="Hibbett D.S."/>
            <person name="Nagy L.G."/>
        </authorList>
    </citation>
    <scope>NUCLEOTIDE SEQUENCE [LARGE SCALE GENOMIC DNA]</scope>
    <source>
        <strain evidence="2 3">HHB13444</strain>
    </source>
</reference>
<dbReference type="PANTHER" id="PTHR38705">
    <property type="entry name" value="PROTEIN RDS1"/>
    <property type="match status" value="1"/>
</dbReference>
<dbReference type="CDD" id="cd00657">
    <property type="entry name" value="Ferritin_like"/>
    <property type="match status" value="1"/>
</dbReference>
<feature type="signal peptide" evidence="1">
    <location>
        <begin position="1"/>
        <end position="17"/>
    </location>
</feature>
<keyword evidence="1" id="KW-0732">Signal</keyword>
<dbReference type="SUPFAM" id="SSF47240">
    <property type="entry name" value="Ferritin-like"/>
    <property type="match status" value="1"/>
</dbReference>
<accession>A0A5C3P891</accession>
<evidence type="ECO:0000313" key="2">
    <source>
        <dbReference type="EMBL" id="TFK85905.1"/>
    </source>
</evidence>
<sequence>MLKEFLLAFAAVTSVRSAPATRMGLIGVTDTDVLQYALFLEQLESAFYRGALDQFDEAAFAAAGYPPSVREGFVQISEQELEHVNFLSTALGSDARQPCVYDFAIPHLSVYTFILAAPILENLGASAYIGAAHLIKDPSYLTSAASILSVEARHASWVCVTAAGCNPYPQAFDPPLPTSEVVVKALAYITSCPQLPPVLPDVNDNNEPGLTLSDHSPAPGARVNARFTPASGRSTVDRPAYVAWMNGSGVEYSEIRRNGETTVPQGLNGTVYAVAVSSRPGDAARMPSVESLLSGVVVARVS</sequence>
<dbReference type="InterPro" id="IPR039254">
    <property type="entry name" value="Rds1"/>
</dbReference>
<protein>
    <recommendedName>
        <fullName evidence="4">Ferritin-like domain-containing protein</fullName>
    </recommendedName>
</protein>
<dbReference type="InterPro" id="IPR009078">
    <property type="entry name" value="Ferritin-like_SF"/>
</dbReference>
<dbReference type="AlphaFoldDB" id="A0A5C3P891"/>